<evidence type="ECO:0000256" key="4">
    <source>
        <dbReference type="ARBA" id="ARBA00023125"/>
    </source>
</evidence>
<name>A0ABY6QN12_9PSED</name>
<keyword evidence="3" id="KW-0805">Transcription regulation</keyword>
<dbReference type="PANTHER" id="PTHR32071:SF99">
    <property type="entry name" value="TRANSCRIPTIONAL REGULATORY PROTEIN"/>
    <property type="match status" value="1"/>
</dbReference>
<keyword evidence="2" id="KW-0067">ATP-binding</keyword>
<dbReference type="SUPFAM" id="SSF52540">
    <property type="entry name" value="P-loop containing nucleoside triphosphate hydrolases"/>
    <property type="match status" value="1"/>
</dbReference>
<dbReference type="InterPro" id="IPR002197">
    <property type="entry name" value="HTH_Fis"/>
</dbReference>
<feature type="domain" description="PAS" evidence="7">
    <location>
        <begin position="17"/>
        <end position="58"/>
    </location>
</feature>
<dbReference type="InterPro" id="IPR025944">
    <property type="entry name" value="Sigma_54_int_dom_CS"/>
</dbReference>
<accession>A0ABY6QN12</accession>
<dbReference type="InterPro" id="IPR058031">
    <property type="entry name" value="AAA_lid_NorR"/>
</dbReference>
<evidence type="ECO:0000256" key="1">
    <source>
        <dbReference type="ARBA" id="ARBA00022741"/>
    </source>
</evidence>
<evidence type="ECO:0000259" key="7">
    <source>
        <dbReference type="PROSITE" id="PS50112"/>
    </source>
</evidence>
<dbReference type="InterPro" id="IPR025943">
    <property type="entry name" value="Sigma_54_int_dom_ATP-bd_2"/>
</dbReference>
<dbReference type="Gene3D" id="1.10.8.60">
    <property type="match status" value="1"/>
</dbReference>
<dbReference type="InterPro" id="IPR000014">
    <property type="entry name" value="PAS"/>
</dbReference>
<dbReference type="InterPro" id="IPR013767">
    <property type="entry name" value="PAS_fold"/>
</dbReference>
<dbReference type="SMART" id="SM00382">
    <property type="entry name" value="AAA"/>
    <property type="match status" value="1"/>
</dbReference>
<dbReference type="Proteomes" id="UP001164116">
    <property type="component" value="Chromosome"/>
</dbReference>
<dbReference type="Pfam" id="PF00989">
    <property type="entry name" value="PAS"/>
    <property type="match status" value="1"/>
</dbReference>
<dbReference type="PRINTS" id="PR01590">
    <property type="entry name" value="HTHFIS"/>
</dbReference>
<dbReference type="SUPFAM" id="SSF46689">
    <property type="entry name" value="Homeodomain-like"/>
    <property type="match status" value="1"/>
</dbReference>
<gene>
    <name evidence="8" type="ORF">OSC50_10260</name>
</gene>
<evidence type="ECO:0000256" key="3">
    <source>
        <dbReference type="ARBA" id="ARBA00023015"/>
    </source>
</evidence>
<dbReference type="PANTHER" id="PTHR32071">
    <property type="entry name" value="TRANSCRIPTIONAL REGULATORY PROTEIN"/>
    <property type="match status" value="1"/>
</dbReference>
<dbReference type="Pfam" id="PF25601">
    <property type="entry name" value="AAA_lid_14"/>
    <property type="match status" value="1"/>
</dbReference>
<reference evidence="8" key="1">
    <citation type="submission" date="2022-11" db="EMBL/GenBank/DDBJ databases">
        <title>Taxonomic description of a new Pseudomonas species.</title>
        <authorList>
            <person name="Tambong J.T."/>
        </authorList>
    </citation>
    <scope>NUCLEOTIDE SEQUENCE</scope>
    <source>
        <strain evidence="8">S1Bt42</strain>
    </source>
</reference>
<dbReference type="PROSITE" id="PS00688">
    <property type="entry name" value="SIGMA54_INTERACT_3"/>
    <property type="match status" value="1"/>
</dbReference>
<evidence type="ECO:0000256" key="2">
    <source>
        <dbReference type="ARBA" id="ARBA00022840"/>
    </source>
</evidence>
<dbReference type="Gene3D" id="3.40.50.300">
    <property type="entry name" value="P-loop containing nucleotide triphosphate hydrolases"/>
    <property type="match status" value="1"/>
</dbReference>
<dbReference type="EMBL" id="CP112866">
    <property type="protein sequence ID" value="UZW20694.1"/>
    <property type="molecule type" value="Genomic_DNA"/>
</dbReference>
<dbReference type="InterPro" id="IPR003593">
    <property type="entry name" value="AAA+_ATPase"/>
</dbReference>
<dbReference type="InterPro" id="IPR027417">
    <property type="entry name" value="P-loop_NTPase"/>
</dbReference>
<dbReference type="SMART" id="SM00091">
    <property type="entry name" value="PAS"/>
    <property type="match status" value="1"/>
</dbReference>
<evidence type="ECO:0000259" key="6">
    <source>
        <dbReference type="PROSITE" id="PS50045"/>
    </source>
</evidence>
<keyword evidence="1" id="KW-0547">Nucleotide-binding</keyword>
<keyword evidence="4" id="KW-0238">DNA-binding</keyword>
<dbReference type="PROSITE" id="PS50112">
    <property type="entry name" value="PAS"/>
    <property type="match status" value="1"/>
</dbReference>
<evidence type="ECO:0000256" key="5">
    <source>
        <dbReference type="ARBA" id="ARBA00023163"/>
    </source>
</evidence>
<dbReference type="Pfam" id="PF00158">
    <property type="entry name" value="Sigma54_activat"/>
    <property type="match status" value="1"/>
</dbReference>
<dbReference type="Gene3D" id="3.30.450.20">
    <property type="entry name" value="PAS domain"/>
    <property type="match status" value="1"/>
</dbReference>
<keyword evidence="9" id="KW-1185">Reference proteome</keyword>
<dbReference type="InterPro" id="IPR025662">
    <property type="entry name" value="Sigma_54_int_dom_ATP-bd_1"/>
</dbReference>
<dbReference type="PROSITE" id="PS00676">
    <property type="entry name" value="SIGMA54_INTERACT_2"/>
    <property type="match status" value="1"/>
</dbReference>
<dbReference type="PROSITE" id="PS50045">
    <property type="entry name" value="SIGMA54_INTERACT_4"/>
    <property type="match status" value="1"/>
</dbReference>
<keyword evidence="5" id="KW-0804">Transcription</keyword>
<dbReference type="PROSITE" id="PS00675">
    <property type="entry name" value="SIGMA54_INTERACT_1"/>
    <property type="match status" value="1"/>
</dbReference>
<feature type="domain" description="Sigma-54 factor interaction" evidence="6">
    <location>
        <begin position="158"/>
        <end position="383"/>
    </location>
</feature>
<protein>
    <submittedName>
        <fullName evidence="8">Sigma 54-interacting transcriptional regulator</fullName>
    </submittedName>
</protein>
<dbReference type="InterPro" id="IPR035965">
    <property type="entry name" value="PAS-like_dom_sf"/>
</dbReference>
<dbReference type="CDD" id="cd00130">
    <property type="entry name" value="PAS"/>
    <property type="match status" value="1"/>
</dbReference>
<dbReference type="Gene3D" id="1.10.10.60">
    <property type="entry name" value="Homeodomain-like"/>
    <property type="match status" value="1"/>
</dbReference>
<dbReference type="InterPro" id="IPR002078">
    <property type="entry name" value="Sigma_54_int"/>
</dbReference>
<evidence type="ECO:0000313" key="9">
    <source>
        <dbReference type="Proteomes" id="UP001164116"/>
    </source>
</evidence>
<sequence>MNLTDNLTDYQQVRGLAIQSLFEIIEQSSEGTVIVDRDANIVWMNERYARRFGLKSAEEAIGQPCEQVISNSLLRQVVRTDRPILLDIQDTPKGPLVVMRLPIHNDAGAVIGAIGFALFDELRNLSPLIERYLSMQQELASTRSLLRSRQSKYTFAHFIGTSAASLEVKRRARRSAKAESPVLLLGETGTGKELLAQAIHGASSRAHKAFVSINSAAIPHDLLEAEFFGTAPGAFTGADRKGRSGKFQIAEGGTLFLDEIGDMPLPLQSKLLRVLQEKEFEPVGSNEMLHSDVRVIAATSMDLEAAIKRGQFRADLYYRLNVLPIQVPPLRERLEDIPALSEAILEELRSHHELDREALALLAQHAWPGNIRELRNVLERAALLSDDLVLNAEEVRAAIGTFSPVARSNAVAAVEGESYNAARERFDRQVIVAALKGCEGNVVEAAKRLGLGRSTLYKKMVALDITQSLNRDKHLNK</sequence>
<dbReference type="SUPFAM" id="SSF55785">
    <property type="entry name" value="PYP-like sensor domain (PAS domain)"/>
    <property type="match status" value="1"/>
</dbReference>
<organism evidence="8 9">
    <name type="scientific">Pseudomonas quebecensis</name>
    <dbReference type="NCBI Taxonomy" id="2995174"/>
    <lineage>
        <taxon>Bacteria</taxon>
        <taxon>Pseudomonadati</taxon>
        <taxon>Pseudomonadota</taxon>
        <taxon>Gammaproteobacteria</taxon>
        <taxon>Pseudomonadales</taxon>
        <taxon>Pseudomonadaceae</taxon>
        <taxon>Pseudomonas</taxon>
    </lineage>
</organism>
<dbReference type="CDD" id="cd00009">
    <property type="entry name" value="AAA"/>
    <property type="match status" value="1"/>
</dbReference>
<proteinExistence type="predicted"/>
<dbReference type="Pfam" id="PF02954">
    <property type="entry name" value="HTH_8"/>
    <property type="match status" value="1"/>
</dbReference>
<dbReference type="RefSeq" id="WP_266247876.1">
    <property type="nucleotide sequence ID" value="NZ_CP112866.1"/>
</dbReference>
<evidence type="ECO:0000313" key="8">
    <source>
        <dbReference type="EMBL" id="UZW20694.1"/>
    </source>
</evidence>
<dbReference type="InterPro" id="IPR009057">
    <property type="entry name" value="Homeodomain-like_sf"/>
</dbReference>